<evidence type="ECO:0000256" key="2">
    <source>
        <dbReference type="SAM" id="Phobius"/>
    </source>
</evidence>
<evidence type="ECO:0000313" key="3">
    <source>
        <dbReference type="EMBL" id="RYR68468.1"/>
    </source>
</evidence>
<dbReference type="AlphaFoldDB" id="A0A445DZ30"/>
<keyword evidence="2" id="KW-1133">Transmembrane helix</keyword>
<dbReference type="EMBL" id="SDMP01000003">
    <property type="protein sequence ID" value="RYR68468.1"/>
    <property type="molecule type" value="Genomic_DNA"/>
</dbReference>
<feature type="transmembrane region" description="Helical" evidence="2">
    <location>
        <begin position="105"/>
        <end position="127"/>
    </location>
</feature>
<organism evidence="3 4">
    <name type="scientific">Arachis hypogaea</name>
    <name type="common">Peanut</name>
    <dbReference type="NCBI Taxonomy" id="3818"/>
    <lineage>
        <taxon>Eukaryota</taxon>
        <taxon>Viridiplantae</taxon>
        <taxon>Streptophyta</taxon>
        <taxon>Embryophyta</taxon>
        <taxon>Tracheophyta</taxon>
        <taxon>Spermatophyta</taxon>
        <taxon>Magnoliopsida</taxon>
        <taxon>eudicotyledons</taxon>
        <taxon>Gunneridae</taxon>
        <taxon>Pentapetalae</taxon>
        <taxon>rosids</taxon>
        <taxon>fabids</taxon>
        <taxon>Fabales</taxon>
        <taxon>Fabaceae</taxon>
        <taxon>Papilionoideae</taxon>
        <taxon>50 kb inversion clade</taxon>
        <taxon>dalbergioids sensu lato</taxon>
        <taxon>Dalbergieae</taxon>
        <taxon>Pterocarpus clade</taxon>
        <taxon>Arachis</taxon>
    </lineage>
</organism>
<keyword evidence="1" id="KW-0175">Coiled coil</keyword>
<name>A0A445DZ30_ARAHY</name>
<gene>
    <name evidence="3" type="ORF">Ahy_A03g014960</name>
</gene>
<keyword evidence="2" id="KW-0472">Membrane</keyword>
<accession>A0A445DZ30</accession>
<sequence length="161" mass="18298">MSDMRATEETMAETTELRKLLPEMESKSSDIEEGVKEKLNLQEALKKSEEREKSLELFVARLKEEVGVAENVIRGLNQKVDTVNGGVNRNRVIGRDGKRVKGLNVQWPVVAAGSTVVAAAAVIWFYFWLIHENNDDDGFLYGLMFIKLVNFDFLLKSRNTY</sequence>
<protein>
    <submittedName>
        <fullName evidence="3">Uncharacterized protein</fullName>
    </submittedName>
</protein>
<keyword evidence="2" id="KW-0812">Transmembrane</keyword>
<feature type="coiled-coil region" evidence="1">
    <location>
        <begin position="31"/>
        <end position="79"/>
    </location>
</feature>
<proteinExistence type="predicted"/>
<feature type="transmembrane region" description="Helical" evidence="2">
    <location>
        <begin position="139"/>
        <end position="155"/>
    </location>
</feature>
<keyword evidence="4" id="KW-1185">Reference proteome</keyword>
<comment type="caution">
    <text evidence="3">The sequence shown here is derived from an EMBL/GenBank/DDBJ whole genome shotgun (WGS) entry which is preliminary data.</text>
</comment>
<reference evidence="3 4" key="1">
    <citation type="submission" date="2019-01" db="EMBL/GenBank/DDBJ databases">
        <title>Sequencing of cultivated peanut Arachis hypogaea provides insights into genome evolution and oil improvement.</title>
        <authorList>
            <person name="Chen X."/>
        </authorList>
    </citation>
    <scope>NUCLEOTIDE SEQUENCE [LARGE SCALE GENOMIC DNA]</scope>
    <source>
        <strain evidence="4">cv. Fuhuasheng</strain>
        <tissue evidence="3">Leaves</tissue>
    </source>
</reference>
<dbReference type="Proteomes" id="UP000289738">
    <property type="component" value="Chromosome A03"/>
</dbReference>
<evidence type="ECO:0000256" key="1">
    <source>
        <dbReference type="SAM" id="Coils"/>
    </source>
</evidence>
<evidence type="ECO:0000313" key="4">
    <source>
        <dbReference type="Proteomes" id="UP000289738"/>
    </source>
</evidence>